<evidence type="ECO:0000313" key="2">
    <source>
        <dbReference type="EMBL" id="SBV52992.1"/>
    </source>
</evidence>
<evidence type="ECO:0000313" key="3">
    <source>
        <dbReference type="Proteomes" id="UP000092503"/>
    </source>
</evidence>
<sequence length="50" mass="5123">MSRALVANAKRSGSRPTADASPAGRRPTQTGCGAHGPTLFRTTALEDVAL</sequence>
<gene>
    <name evidence="2" type="ORF">XBLMG947_3794</name>
</gene>
<proteinExistence type="predicted"/>
<protein>
    <submittedName>
        <fullName evidence="2">Uncharacterized protein</fullName>
    </submittedName>
</protein>
<name>A0A1C3NRH3_9XANT</name>
<organism evidence="2 3">
    <name type="scientific">Xanthomonas bromi</name>
    <dbReference type="NCBI Taxonomy" id="56449"/>
    <lineage>
        <taxon>Bacteria</taxon>
        <taxon>Pseudomonadati</taxon>
        <taxon>Pseudomonadota</taxon>
        <taxon>Gammaproteobacteria</taxon>
        <taxon>Lysobacterales</taxon>
        <taxon>Lysobacteraceae</taxon>
        <taxon>Xanthomonas</taxon>
    </lineage>
</organism>
<accession>A0A1C3NRH3</accession>
<dbReference type="EMBL" id="FLTX01000071">
    <property type="protein sequence ID" value="SBV52992.1"/>
    <property type="molecule type" value="Genomic_DNA"/>
</dbReference>
<dbReference type="AlphaFoldDB" id="A0A1C3NRH3"/>
<dbReference type="Proteomes" id="UP000092503">
    <property type="component" value="Unassembled WGS sequence"/>
</dbReference>
<feature type="region of interest" description="Disordered" evidence="1">
    <location>
        <begin position="1"/>
        <end position="50"/>
    </location>
</feature>
<reference evidence="2 3" key="1">
    <citation type="submission" date="2016-06" db="EMBL/GenBank/DDBJ databases">
        <authorList>
            <person name="Kjaerup R.B."/>
            <person name="Dalgaard T.S."/>
            <person name="Juul-Madsen H.R."/>
        </authorList>
    </citation>
    <scope>NUCLEOTIDE SEQUENCE [LARGE SCALE GENOMIC DNA]</scope>
    <source>
        <strain evidence="2">LMG947</strain>
    </source>
</reference>
<evidence type="ECO:0000256" key="1">
    <source>
        <dbReference type="SAM" id="MobiDB-lite"/>
    </source>
</evidence>
<dbReference type="STRING" id="56449.XBLMG947_3794"/>